<dbReference type="OMA" id="SFYKPWK"/>
<dbReference type="GO" id="GO:0043023">
    <property type="term" value="F:ribosomal large subunit binding"/>
    <property type="evidence" value="ECO:0007669"/>
    <property type="project" value="EnsemblFungi"/>
</dbReference>
<dbReference type="EMBL" id="CR380956">
    <property type="protein sequence ID" value="CAG60679.1"/>
    <property type="molecule type" value="Genomic_DNA"/>
</dbReference>
<evidence type="ECO:0000313" key="2">
    <source>
        <dbReference type="CGD" id="CAL0133592"/>
    </source>
</evidence>
<reference evidence="3 4" key="1">
    <citation type="journal article" date="2004" name="Nature">
        <title>Genome evolution in yeasts.</title>
        <authorList>
            <consortium name="Genolevures"/>
            <person name="Dujon B."/>
            <person name="Sherman D."/>
            <person name="Fischer G."/>
            <person name="Durrens P."/>
            <person name="Casaregola S."/>
            <person name="Lafontaine I."/>
            <person name="de Montigny J."/>
            <person name="Marck C."/>
            <person name="Neuveglise C."/>
            <person name="Talla E."/>
            <person name="Goffard N."/>
            <person name="Frangeul L."/>
            <person name="Aigle M."/>
            <person name="Anthouard V."/>
            <person name="Babour A."/>
            <person name="Barbe V."/>
            <person name="Barnay S."/>
            <person name="Blanchin S."/>
            <person name="Beckerich J.M."/>
            <person name="Beyne E."/>
            <person name="Bleykasten C."/>
            <person name="Boisrame A."/>
            <person name="Boyer J."/>
            <person name="Cattolico L."/>
            <person name="Confanioleri F."/>
            <person name="de Daruvar A."/>
            <person name="Despons L."/>
            <person name="Fabre E."/>
            <person name="Fairhead C."/>
            <person name="Ferry-Dumazet H."/>
            <person name="Groppi A."/>
            <person name="Hantraye F."/>
            <person name="Hennequin C."/>
            <person name="Jauniaux N."/>
            <person name="Joyet P."/>
            <person name="Kachouri R."/>
            <person name="Kerrest A."/>
            <person name="Koszul R."/>
            <person name="Lemaire M."/>
            <person name="Lesur I."/>
            <person name="Ma L."/>
            <person name="Muller H."/>
            <person name="Nicaud J.M."/>
            <person name="Nikolski M."/>
            <person name="Oztas S."/>
            <person name="Ozier-Kalogeropoulos O."/>
            <person name="Pellenz S."/>
            <person name="Potier S."/>
            <person name="Richard G.F."/>
            <person name="Straub M.L."/>
            <person name="Suleau A."/>
            <person name="Swennene D."/>
            <person name="Tekaia F."/>
            <person name="Wesolowski-Louvel M."/>
            <person name="Westhof E."/>
            <person name="Wirth B."/>
            <person name="Zeniou-Meyer M."/>
            <person name="Zivanovic I."/>
            <person name="Bolotin-Fukuhara M."/>
            <person name="Thierry A."/>
            <person name="Bouchier C."/>
            <person name="Caudron B."/>
            <person name="Scarpelli C."/>
            <person name="Gaillardin C."/>
            <person name="Weissenbach J."/>
            <person name="Wincker P."/>
            <person name="Souciet J.L."/>
        </authorList>
    </citation>
    <scope>NUCLEOTIDE SEQUENCE [LARGE SCALE GENOMIC DNA]</scope>
    <source>
        <strain evidence="4">ATCC 2001 / BCRC 20586 / JCM 3761 / NBRC 0622 / NRRL Y-65 / CBS 138</strain>
    </source>
</reference>
<evidence type="ECO:0000313" key="4">
    <source>
        <dbReference type="Proteomes" id="UP000002428"/>
    </source>
</evidence>
<dbReference type="InterPro" id="IPR023674">
    <property type="entry name" value="Ribosomal_uL1-like"/>
</dbReference>
<dbReference type="HOGENOM" id="CLU_049748_0_0_1"/>
<dbReference type="GO" id="GO:0070628">
    <property type="term" value="F:proteasome binding"/>
    <property type="evidence" value="ECO:0007669"/>
    <property type="project" value="EnsemblFungi"/>
</dbReference>
<dbReference type="GO" id="GO:0000463">
    <property type="term" value="P:maturation of LSU-rRNA from tricistronic rRNA transcript (SSU-rRNA, 5.8S rRNA, LSU-rRNA)"/>
    <property type="evidence" value="ECO:0007669"/>
    <property type="project" value="EnsemblFungi"/>
</dbReference>
<dbReference type="GO" id="GO:0042802">
    <property type="term" value="F:identical protein binding"/>
    <property type="evidence" value="ECO:0007669"/>
    <property type="project" value="EnsemblFungi"/>
</dbReference>
<dbReference type="GO" id="GO:0000466">
    <property type="term" value="P:maturation of 5.8S rRNA from tricistronic rRNA transcript (SSU-rRNA, 5.8S rRNA, LSU-rRNA)"/>
    <property type="evidence" value="ECO:0007669"/>
    <property type="project" value="EnsemblFungi"/>
</dbReference>
<dbReference type="SUPFAM" id="SSF56808">
    <property type="entry name" value="Ribosomal protein L1"/>
    <property type="match status" value="1"/>
</dbReference>
<evidence type="ECO:0000313" key="3">
    <source>
        <dbReference type="EMBL" id="CAG60679.1"/>
    </source>
</evidence>
<dbReference type="InterPro" id="IPR028364">
    <property type="entry name" value="Ribosomal_uL1/biogenesis"/>
</dbReference>
<organism evidence="3 4">
    <name type="scientific">Candida glabrata (strain ATCC 2001 / BCRC 20586 / JCM 3761 / NBRC 0622 / NRRL Y-65 / CBS 138)</name>
    <name type="common">Yeast</name>
    <name type="synonym">Nakaseomyces glabratus</name>
    <dbReference type="NCBI Taxonomy" id="284593"/>
    <lineage>
        <taxon>Eukaryota</taxon>
        <taxon>Fungi</taxon>
        <taxon>Dikarya</taxon>
        <taxon>Ascomycota</taxon>
        <taxon>Saccharomycotina</taxon>
        <taxon>Saccharomycetes</taxon>
        <taxon>Saccharomycetales</taxon>
        <taxon>Saccharomycetaceae</taxon>
        <taxon>Nakaseomyces</taxon>
    </lineage>
</organism>
<dbReference type="FunCoup" id="Q6FPW2">
    <property type="interactions" value="658"/>
</dbReference>
<gene>
    <name evidence="2 3" type="ordered locus">CAGL0J00473g</name>
</gene>
<dbReference type="GO" id="GO:0030163">
    <property type="term" value="P:protein catabolic process"/>
    <property type="evidence" value="ECO:0007669"/>
    <property type="project" value="EnsemblFungi"/>
</dbReference>
<dbReference type="VEuPathDB" id="FungiDB:CAGL0J00473g"/>
<dbReference type="InParanoid" id="Q6FPW2"/>
<dbReference type="CGD" id="CAL0133592">
    <property type="gene designation" value="CAGL0J00473g"/>
</dbReference>
<name>Q6FPW2_CANGA</name>
<dbReference type="GO" id="GO:0030674">
    <property type="term" value="F:protein-macromolecule adaptor activity"/>
    <property type="evidence" value="ECO:0007669"/>
    <property type="project" value="EnsemblFungi"/>
</dbReference>
<dbReference type="CDD" id="cd00403">
    <property type="entry name" value="Ribosomal_L1"/>
    <property type="match status" value="1"/>
</dbReference>
<dbReference type="eggNOG" id="KOG1685">
    <property type="taxonomic scope" value="Eukaryota"/>
</dbReference>
<dbReference type="GO" id="GO:0005730">
    <property type="term" value="C:nucleolus"/>
    <property type="evidence" value="ECO:0007669"/>
    <property type="project" value="EnsemblFungi"/>
</dbReference>
<sequence>MAKKGVKKQVKNKEEGLSRERIGRALGSLKKYLEAQEGGEKTQLLEDESLGDLQLLFTNAESFTGSKKSFKLKLVDVKHSLYAKWKAASATEIKDFKVLLILKDSDVSKVTQDELYDQLNESGIEIDEIICGKDLKTTYKAYEARNAFISQFSLVIADDSVVTALPKLLGGKAYSKVETTPIPIRCNLKGQFSLNALTNQIKKIYLHKLPVRAPRGNMLNVHLGRVNWFTDEEIIDNIESVADALIKDAKIRNIMLKTTTSPSLPIYRNDNVIDEMVKENTVDDEKAEDVKTVKIGEVDVELSNFDRALMEVANPEEYETMFSKQISKAKRAREEEPEVEEKTPVKKGKNDSKQVKGKKSPKSKK</sequence>
<dbReference type="STRING" id="284593.Q6FPW2"/>
<accession>Q6FPW2</accession>
<dbReference type="KEGG" id="cgr:2889876"/>
<feature type="compositionally biased region" description="Basic residues" evidence="1">
    <location>
        <begin position="355"/>
        <end position="365"/>
    </location>
</feature>
<evidence type="ECO:0000256" key="1">
    <source>
        <dbReference type="SAM" id="MobiDB-lite"/>
    </source>
</evidence>
<feature type="compositionally biased region" description="Basic and acidic residues" evidence="1">
    <location>
        <begin position="340"/>
        <end position="354"/>
    </location>
</feature>
<protein>
    <recommendedName>
        <fullName evidence="5">Proteasome-interacting protein CIC1</fullName>
    </recommendedName>
</protein>
<dbReference type="AlphaFoldDB" id="Q6FPW2"/>
<evidence type="ECO:0008006" key="5">
    <source>
        <dbReference type="Google" id="ProtNLM"/>
    </source>
</evidence>
<dbReference type="GO" id="GO:0070180">
    <property type="term" value="F:large ribosomal subunit rRNA binding"/>
    <property type="evidence" value="ECO:0007669"/>
    <property type="project" value="EnsemblFungi"/>
</dbReference>
<dbReference type="GO" id="GO:0030687">
    <property type="term" value="C:preribosome, large subunit precursor"/>
    <property type="evidence" value="ECO:0007669"/>
    <property type="project" value="EnsemblFungi"/>
</dbReference>
<proteinExistence type="predicted"/>
<dbReference type="Proteomes" id="UP000002428">
    <property type="component" value="Chromosome J"/>
</dbReference>
<feature type="region of interest" description="Disordered" evidence="1">
    <location>
        <begin position="324"/>
        <end position="365"/>
    </location>
</feature>
<keyword evidence="4" id="KW-1185">Reference proteome</keyword>
<dbReference type="Pfam" id="PF00687">
    <property type="entry name" value="Ribosomal_L1"/>
    <property type="match status" value="1"/>
</dbReference>